<protein>
    <submittedName>
        <fullName evidence="1">Peptidase S53</fullName>
    </submittedName>
</protein>
<gene>
    <name evidence="1" type="ORF">FVP33_19200</name>
</gene>
<keyword evidence="2" id="KW-1185">Reference proteome</keyword>
<dbReference type="Proteomes" id="UP000321379">
    <property type="component" value="Unassembled WGS sequence"/>
</dbReference>
<proteinExistence type="predicted"/>
<evidence type="ECO:0000313" key="2">
    <source>
        <dbReference type="Proteomes" id="UP000321379"/>
    </source>
</evidence>
<comment type="caution">
    <text evidence="1">The sequence shown here is derived from an EMBL/GenBank/DDBJ whole genome shotgun (WGS) entry which is preliminary data.</text>
</comment>
<dbReference type="AlphaFoldDB" id="A0A5C8UEP8"/>
<dbReference type="Gene3D" id="3.40.50.200">
    <property type="entry name" value="Peptidase S8/S53 domain"/>
    <property type="match status" value="1"/>
</dbReference>
<dbReference type="GO" id="GO:0004252">
    <property type="term" value="F:serine-type endopeptidase activity"/>
    <property type="evidence" value="ECO:0007669"/>
    <property type="project" value="InterPro"/>
</dbReference>
<dbReference type="SUPFAM" id="SSF52743">
    <property type="entry name" value="Subtilisin-like"/>
    <property type="match status" value="1"/>
</dbReference>
<dbReference type="EMBL" id="VRMG01000094">
    <property type="protein sequence ID" value="TXN26303.1"/>
    <property type="molecule type" value="Genomic_DNA"/>
</dbReference>
<dbReference type="InterPro" id="IPR036852">
    <property type="entry name" value="Peptidase_S8/S53_dom_sf"/>
</dbReference>
<feature type="non-terminal residue" evidence="1">
    <location>
        <position position="97"/>
    </location>
</feature>
<organism evidence="1 2">
    <name type="scientific">Lacisediminihabitans profunda</name>
    <dbReference type="NCBI Taxonomy" id="2594790"/>
    <lineage>
        <taxon>Bacteria</taxon>
        <taxon>Bacillati</taxon>
        <taxon>Actinomycetota</taxon>
        <taxon>Actinomycetes</taxon>
        <taxon>Micrococcales</taxon>
        <taxon>Microbacteriaceae</taxon>
        <taxon>Lacisediminihabitans</taxon>
    </lineage>
</organism>
<sequence>MSSTPIELGPIYRFPPGTDGSGQSIAIIELGGGFAQAELSTYFTSLGITGPTVTAVGVDGAKNQPGKDPAGAGGEVLPDIQVAGALSPGSAMVVYFA</sequence>
<dbReference type="GO" id="GO:0006508">
    <property type="term" value="P:proteolysis"/>
    <property type="evidence" value="ECO:0007669"/>
    <property type="project" value="InterPro"/>
</dbReference>
<name>A0A5C8UEP8_9MICO</name>
<reference evidence="1 2" key="1">
    <citation type="submission" date="2019-08" db="EMBL/GenBank/DDBJ databases">
        <title>Bacterial whole genome sequence for Glaciihabitans sp. CHu50b-6-2.</title>
        <authorList>
            <person name="Jin L."/>
        </authorList>
    </citation>
    <scope>NUCLEOTIDE SEQUENCE [LARGE SCALE GENOMIC DNA]</scope>
    <source>
        <strain evidence="1 2">CHu50b-6-2</strain>
    </source>
</reference>
<evidence type="ECO:0000313" key="1">
    <source>
        <dbReference type="EMBL" id="TXN26303.1"/>
    </source>
</evidence>
<accession>A0A5C8UEP8</accession>